<evidence type="ECO:0000256" key="3">
    <source>
        <dbReference type="ARBA" id="ARBA00023163"/>
    </source>
</evidence>
<gene>
    <name evidence="5" type="ORF">H7B90_06015</name>
</gene>
<dbReference type="SUPFAM" id="SSF47413">
    <property type="entry name" value="lambda repressor-like DNA-binding domains"/>
    <property type="match status" value="1"/>
</dbReference>
<comment type="caution">
    <text evidence="5">The sequence shown here is derived from an EMBL/GenBank/DDBJ whole genome shotgun (WGS) entry which is preliminary data.</text>
</comment>
<evidence type="ECO:0000256" key="2">
    <source>
        <dbReference type="ARBA" id="ARBA00023125"/>
    </source>
</evidence>
<accession>A0A841TRE4</accession>
<keyword evidence="6" id="KW-1185">Reference proteome</keyword>
<keyword evidence="1" id="KW-0805">Transcription regulation</keyword>
<keyword evidence="2 5" id="KW-0238">DNA-binding</keyword>
<evidence type="ECO:0000256" key="1">
    <source>
        <dbReference type="ARBA" id="ARBA00023015"/>
    </source>
</evidence>
<dbReference type="Proteomes" id="UP000553776">
    <property type="component" value="Unassembled WGS sequence"/>
</dbReference>
<dbReference type="PANTHER" id="PTHR30146:SF109">
    <property type="entry name" value="HTH-TYPE TRANSCRIPTIONAL REGULATOR GALS"/>
    <property type="match status" value="1"/>
</dbReference>
<dbReference type="PROSITE" id="PS50932">
    <property type="entry name" value="HTH_LACI_2"/>
    <property type="match status" value="1"/>
</dbReference>
<feature type="domain" description="HTH lacI-type" evidence="4">
    <location>
        <begin position="6"/>
        <end position="61"/>
    </location>
</feature>
<dbReference type="InterPro" id="IPR001761">
    <property type="entry name" value="Peripla_BP/Lac1_sug-bd_dom"/>
</dbReference>
<dbReference type="Gene3D" id="1.10.260.40">
    <property type="entry name" value="lambda repressor-like DNA-binding domains"/>
    <property type="match status" value="1"/>
</dbReference>
<dbReference type="Gene3D" id="3.40.50.2300">
    <property type="match status" value="2"/>
</dbReference>
<protein>
    <submittedName>
        <fullName evidence="5">LacI family DNA-binding transcriptional regulator</fullName>
    </submittedName>
</protein>
<dbReference type="SMART" id="SM00354">
    <property type="entry name" value="HTH_LACI"/>
    <property type="match status" value="1"/>
</dbReference>
<dbReference type="AlphaFoldDB" id="A0A841TRE4"/>
<dbReference type="InterPro" id="IPR028082">
    <property type="entry name" value="Peripla_BP_I"/>
</dbReference>
<dbReference type="Pfam" id="PF00532">
    <property type="entry name" value="Peripla_BP_1"/>
    <property type="match status" value="1"/>
</dbReference>
<dbReference type="SUPFAM" id="SSF53822">
    <property type="entry name" value="Periplasmic binding protein-like I"/>
    <property type="match status" value="1"/>
</dbReference>
<dbReference type="InterPro" id="IPR010982">
    <property type="entry name" value="Lambda_DNA-bd_dom_sf"/>
</dbReference>
<name>A0A841TRE4_9BACL</name>
<dbReference type="GO" id="GO:0003700">
    <property type="term" value="F:DNA-binding transcription factor activity"/>
    <property type="evidence" value="ECO:0007669"/>
    <property type="project" value="TreeGrafter"/>
</dbReference>
<organism evidence="5 6">
    <name type="scientific">Cohnella xylanilytica</name>
    <dbReference type="NCBI Taxonomy" id="557555"/>
    <lineage>
        <taxon>Bacteria</taxon>
        <taxon>Bacillati</taxon>
        <taxon>Bacillota</taxon>
        <taxon>Bacilli</taxon>
        <taxon>Bacillales</taxon>
        <taxon>Paenibacillaceae</taxon>
        <taxon>Cohnella</taxon>
    </lineage>
</organism>
<keyword evidence="3" id="KW-0804">Transcription</keyword>
<dbReference type="PANTHER" id="PTHR30146">
    <property type="entry name" value="LACI-RELATED TRANSCRIPTIONAL REPRESSOR"/>
    <property type="match status" value="1"/>
</dbReference>
<dbReference type="InterPro" id="IPR000843">
    <property type="entry name" value="HTH_LacI"/>
</dbReference>
<dbReference type="CDD" id="cd19975">
    <property type="entry name" value="PBP1_CcpA-like"/>
    <property type="match status" value="1"/>
</dbReference>
<dbReference type="RefSeq" id="WP_185134946.1">
    <property type="nucleotide sequence ID" value="NZ_JACJVR010000019.1"/>
</dbReference>
<evidence type="ECO:0000259" key="4">
    <source>
        <dbReference type="PROSITE" id="PS50932"/>
    </source>
</evidence>
<reference evidence="5 6" key="1">
    <citation type="submission" date="2020-08" db="EMBL/GenBank/DDBJ databases">
        <title>Cohnella phylogeny.</title>
        <authorList>
            <person name="Dunlap C."/>
        </authorList>
    </citation>
    <scope>NUCLEOTIDE SEQUENCE [LARGE SCALE GENOMIC DNA]</scope>
    <source>
        <strain evidence="5 6">DSM 25239</strain>
    </source>
</reference>
<sequence>MANREPTIKDVARKCGVSVATVSRVIHGLGAGYSDRTRDLVLKTADELGYRPNAIARGLVNKRTHTIGVLFPDVSGSFSSELLRGIEEEAHERGFSVIVCNTARDGERTAKYLRMLREKQVDGIVFASYFDPAAYDAELAAMRMPVVLVNTMPGAAALPYIKVDDRLAAREATDYLLRQGHRDIAMIAGTRNDPVAGQPRLAGYREALEAADVPYREELVAYGDFRLDGGRRAMERLLETAPPFTALFAASDEMAVGGINAARERGLAIPADLSVVGYDDLIYARMVHPPLTTIRQPLAEMGSRASDVLIARIQEEDRALEAGETIMPHRLIERGTVRPLRA</sequence>
<dbReference type="GO" id="GO:0000976">
    <property type="term" value="F:transcription cis-regulatory region binding"/>
    <property type="evidence" value="ECO:0007669"/>
    <property type="project" value="TreeGrafter"/>
</dbReference>
<dbReference type="PRINTS" id="PR00036">
    <property type="entry name" value="HTHLACI"/>
</dbReference>
<dbReference type="EMBL" id="JACJVR010000019">
    <property type="protein sequence ID" value="MBB6690957.1"/>
    <property type="molecule type" value="Genomic_DNA"/>
</dbReference>
<dbReference type="Pfam" id="PF00356">
    <property type="entry name" value="LacI"/>
    <property type="match status" value="1"/>
</dbReference>
<dbReference type="CDD" id="cd01392">
    <property type="entry name" value="HTH_LacI"/>
    <property type="match status" value="1"/>
</dbReference>
<evidence type="ECO:0000313" key="6">
    <source>
        <dbReference type="Proteomes" id="UP000553776"/>
    </source>
</evidence>
<evidence type="ECO:0000313" key="5">
    <source>
        <dbReference type="EMBL" id="MBB6690957.1"/>
    </source>
</evidence>
<proteinExistence type="predicted"/>